<dbReference type="OrthoDB" id="6602042at2759"/>
<dbReference type="Pfam" id="PF13843">
    <property type="entry name" value="DDE_Tnp_1_7"/>
    <property type="match status" value="1"/>
</dbReference>
<dbReference type="InterPro" id="IPR029526">
    <property type="entry name" value="PGBD"/>
</dbReference>
<organism evidence="2 3">
    <name type="scientific">Acyrthosiphon pisum</name>
    <name type="common">Pea aphid</name>
    <dbReference type="NCBI Taxonomy" id="7029"/>
    <lineage>
        <taxon>Eukaryota</taxon>
        <taxon>Metazoa</taxon>
        <taxon>Ecdysozoa</taxon>
        <taxon>Arthropoda</taxon>
        <taxon>Hexapoda</taxon>
        <taxon>Insecta</taxon>
        <taxon>Pterygota</taxon>
        <taxon>Neoptera</taxon>
        <taxon>Paraneoptera</taxon>
        <taxon>Hemiptera</taxon>
        <taxon>Sternorrhyncha</taxon>
        <taxon>Aphidomorpha</taxon>
        <taxon>Aphidoidea</taxon>
        <taxon>Aphididae</taxon>
        <taxon>Macrosiphini</taxon>
        <taxon>Acyrthosiphon</taxon>
    </lineage>
</organism>
<dbReference type="RefSeq" id="XP_008180700.1">
    <property type="nucleotide sequence ID" value="XM_008182478.1"/>
</dbReference>
<accession>A0A8R2B293</accession>
<sequence length="129" mass="14912">MYEPDESVCIDETMVPFRGRLNFRQYIPGKRHKYGIKLFKLCMKGGYTWHIKIYGGKEKEPGKQVATSVVLELMKPLLGAGRTLYTDNYYTSVDLAHKLLDKNTHLVGTLRRNRKNNPKPVLNSILKKK</sequence>
<dbReference type="PANTHER" id="PTHR46599">
    <property type="entry name" value="PIGGYBAC TRANSPOSABLE ELEMENT-DERIVED PROTEIN 4"/>
    <property type="match status" value="1"/>
</dbReference>
<dbReference type="EnsemblMetazoa" id="XM_008182478.1">
    <property type="protein sequence ID" value="XP_008180700.1"/>
    <property type="gene ID" value="LOC103308680"/>
</dbReference>
<keyword evidence="3" id="KW-1185">Reference proteome</keyword>
<evidence type="ECO:0000313" key="3">
    <source>
        <dbReference type="Proteomes" id="UP000007819"/>
    </source>
</evidence>
<evidence type="ECO:0000259" key="1">
    <source>
        <dbReference type="Pfam" id="PF13843"/>
    </source>
</evidence>
<dbReference type="Proteomes" id="UP000007819">
    <property type="component" value="Chromosome A2"/>
</dbReference>
<evidence type="ECO:0000313" key="2">
    <source>
        <dbReference type="EnsemblMetazoa" id="XP_008180700.1"/>
    </source>
</evidence>
<name>A0A8R2B293_ACYPI</name>
<protein>
    <recommendedName>
        <fullName evidence="1">PiggyBac transposable element-derived protein domain-containing protein</fullName>
    </recommendedName>
</protein>
<reference evidence="2" key="2">
    <citation type="submission" date="2022-06" db="UniProtKB">
        <authorList>
            <consortium name="EnsemblMetazoa"/>
        </authorList>
    </citation>
    <scope>IDENTIFICATION</scope>
</reference>
<feature type="domain" description="PiggyBac transposable element-derived protein" evidence="1">
    <location>
        <begin position="2"/>
        <end position="127"/>
    </location>
</feature>
<dbReference type="GeneID" id="103308680"/>
<proteinExistence type="predicted"/>
<dbReference type="KEGG" id="api:103308680"/>
<dbReference type="PANTHER" id="PTHR46599:SF3">
    <property type="entry name" value="PIGGYBAC TRANSPOSABLE ELEMENT-DERIVED PROTEIN 4"/>
    <property type="match status" value="1"/>
</dbReference>
<dbReference type="AlphaFoldDB" id="A0A8R2B293"/>
<reference evidence="3" key="1">
    <citation type="submission" date="2010-06" db="EMBL/GenBank/DDBJ databases">
        <authorList>
            <person name="Jiang H."/>
            <person name="Abraham K."/>
            <person name="Ali S."/>
            <person name="Alsbrooks S.L."/>
            <person name="Anim B.N."/>
            <person name="Anosike U.S."/>
            <person name="Attaway T."/>
            <person name="Bandaranaike D.P."/>
            <person name="Battles P.K."/>
            <person name="Bell S.N."/>
            <person name="Bell A.V."/>
            <person name="Beltran B."/>
            <person name="Bickham C."/>
            <person name="Bustamante Y."/>
            <person name="Caleb T."/>
            <person name="Canada A."/>
            <person name="Cardenas V."/>
            <person name="Carter K."/>
            <person name="Chacko J."/>
            <person name="Chandrabose M.N."/>
            <person name="Chavez D."/>
            <person name="Chavez A."/>
            <person name="Chen L."/>
            <person name="Chu H.-S."/>
            <person name="Claassen K.J."/>
            <person name="Cockrell R."/>
            <person name="Collins M."/>
            <person name="Cooper J.A."/>
            <person name="Cree A."/>
            <person name="Curry S.M."/>
            <person name="Da Y."/>
            <person name="Dao M.D."/>
            <person name="Das B."/>
            <person name="Davila M.-L."/>
            <person name="Davy-Carroll L."/>
            <person name="Denson S."/>
            <person name="Dinh H."/>
            <person name="Ebong V.E."/>
            <person name="Edwards J.R."/>
            <person name="Egan A."/>
            <person name="El-Daye J."/>
            <person name="Escobedo L."/>
            <person name="Fernandez S."/>
            <person name="Fernando P.R."/>
            <person name="Flagg N."/>
            <person name="Forbes L.D."/>
            <person name="Fowler R.G."/>
            <person name="Fu Q."/>
            <person name="Gabisi R.A."/>
            <person name="Ganer J."/>
            <person name="Garbino Pronczuk A."/>
            <person name="Garcia R.M."/>
            <person name="Garner T."/>
            <person name="Garrett T.E."/>
            <person name="Gonzalez D.A."/>
            <person name="Hamid H."/>
            <person name="Hawkins E.S."/>
            <person name="Hirani K."/>
            <person name="Hogues M.E."/>
            <person name="Hollins B."/>
            <person name="Hsiao C.-H."/>
            <person name="Jabil R."/>
            <person name="James M.L."/>
            <person name="Jhangiani S.N."/>
            <person name="Johnson B."/>
            <person name="Johnson Q."/>
            <person name="Joshi V."/>
            <person name="Kalu J.B."/>
            <person name="Kam C."/>
            <person name="Kashfia A."/>
            <person name="Keebler J."/>
            <person name="Kisamo H."/>
            <person name="Kovar C.L."/>
            <person name="Lago L.A."/>
            <person name="Lai C.-Y."/>
            <person name="Laidlaw J."/>
            <person name="Lara F."/>
            <person name="Le T.-K."/>
            <person name="Lee S.L."/>
            <person name="Legall F.H."/>
            <person name="Lemon S.J."/>
            <person name="Lewis L.R."/>
            <person name="Li B."/>
            <person name="Liu Y."/>
            <person name="Liu Y.-S."/>
            <person name="Lopez J."/>
            <person name="Lozado R.J."/>
            <person name="Lu J."/>
            <person name="Madu R.C."/>
            <person name="Maheshwari M."/>
            <person name="Maheshwari R."/>
            <person name="Malloy K."/>
            <person name="Martinez E."/>
            <person name="Mathew T."/>
            <person name="Mercado I.C."/>
            <person name="Mercado C."/>
            <person name="Meyer B."/>
            <person name="Montgomery K."/>
            <person name="Morgan M.B."/>
            <person name="Munidasa M."/>
            <person name="Nazareth L.V."/>
            <person name="Nelson J."/>
            <person name="Ng B.M."/>
            <person name="Nguyen N.B."/>
            <person name="Nguyen P.Q."/>
            <person name="Nguyen T."/>
            <person name="Obregon M."/>
            <person name="Okwuonu G.O."/>
            <person name="Onwere C.G."/>
            <person name="Orozco G."/>
            <person name="Parra A."/>
            <person name="Patel S."/>
            <person name="Patil S."/>
            <person name="Perez A."/>
            <person name="Perez Y."/>
            <person name="Pham C."/>
            <person name="Primus E.L."/>
            <person name="Pu L.-L."/>
            <person name="Puazo M."/>
            <person name="Qin X."/>
            <person name="Quiroz J.B."/>
            <person name="Reese J."/>
            <person name="Richards S."/>
            <person name="Rives C.M."/>
            <person name="Robberts R."/>
            <person name="Ruiz S.J."/>
            <person name="Ruiz M.J."/>
            <person name="Santibanez J."/>
            <person name="Schneider B.W."/>
            <person name="Sisson I."/>
            <person name="Smith M."/>
            <person name="Sodergren E."/>
            <person name="Song X.-Z."/>
            <person name="Song B.B."/>
            <person name="Summersgill H."/>
            <person name="Thelus R."/>
            <person name="Thornton R.D."/>
            <person name="Trejos Z.Y."/>
            <person name="Usmani K."/>
            <person name="Vattathil S."/>
            <person name="Villasana D."/>
            <person name="Walker D.L."/>
            <person name="Wang S."/>
            <person name="Wang K."/>
            <person name="White C.S."/>
            <person name="Williams A.C."/>
            <person name="Williamson J."/>
            <person name="Wilson K."/>
            <person name="Woghiren I.O."/>
            <person name="Woodworth J.R."/>
            <person name="Worley K.C."/>
            <person name="Wright R.A."/>
            <person name="Wu W."/>
            <person name="Young L."/>
            <person name="Zhang L."/>
            <person name="Zhang J."/>
            <person name="Zhu Y."/>
            <person name="Muzny D.M."/>
            <person name="Weinstock G."/>
            <person name="Gibbs R.A."/>
        </authorList>
    </citation>
    <scope>NUCLEOTIDE SEQUENCE [LARGE SCALE GENOMIC DNA]</scope>
    <source>
        <strain evidence="3">LSR1</strain>
    </source>
</reference>